<dbReference type="AlphaFoldDB" id="A0A6G6WDL5"/>
<organism evidence="1 2">
    <name type="scientific">Nocardioides anomalus</name>
    <dbReference type="NCBI Taxonomy" id="2712223"/>
    <lineage>
        <taxon>Bacteria</taxon>
        <taxon>Bacillati</taxon>
        <taxon>Actinomycetota</taxon>
        <taxon>Actinomycetes</taxon>
        <taxon>Propionibacteriales</taxon>
        <taxon>Nocardioidaceae</taxon>
        <taxon>Nocardioides</taxon>
    </lineage>
</organism>
<sequence length="158" mass="16274">MPSIRTAVVAAIVAVLGLGLLSGCGDDEGSAQGTGDYCADLDAVQKDLSSASGGELGDLEGILGKLETLKDEAPQAIADDWDTLYTAYETIVKTYRDAGFSADDMAAVQNGQVPDGVDQQALLAVSSKIAEIGKDPALQSAVSDIQKHAKDECGLTLQ</sequence>
<evidence type="ECO:0000313" key="2">
    <source>
        <dbReference type="Proteomes" id="UP000502996"/>
    </source>
</evidence>
<keyword evidence="2" id="KW-1185">Reference proteome</keyword>
<dbReference type="EMBL" id="CP049257">
    <property type="protein sequence ID" value="QIG43296.1"/>
    <property type="molecule type" value="Genomic_DNA"/>
</dbReference>
<reference evidence="1 2" key="1">
    <citation type="submission" date="2020-02" db="EMBL/GenBank/DDBJ databases">
        <title>Full genome sequence of Nocardioides sp. R-3366.</title>
        <authorList>
            <person name="Im W.-T."/>
        </authorList>
    </citation>
    <scope>NUCLEOTIDE SEQUENCE [LARGE SCALE GENOMIC DNA]</scope>
    <source>
        <strain evidence="1 2">R-3366</strain>
    </source>
</reference>
<evidence type="ECO:0008006" key="3">
    <source>
        <dbReference type="Google" id="ProtNLM"/>
    </source>
</evidence>
<dbReference type="Proteomes" id="UP000502996">
    <property type="component" value="Chromosome"/>
</dbReference>
<protein>
    <recommendedName>
        <fullName evidence="3">Lipoprotein</fullName>
    </recommendedName>
</protein>
<dbReference type="PROSITE" id="PS51257">
    <property type="entry name" value="PROKAR_LIPOPROTEIN"/>
    <property type="match status" value="1"/>
</dbReference>
<evidence type="ECO:0000313" key="1">
    <source>
        <dbReference type="EMBL" id="QIG43296.1"/>
    </source>
</evidence>
<name>A0A6G6WDL5_9ACTN</name>
<proteinExistence type="predicted"/>
<accession>A0A6G6WDL5</accession>
<gene>
    <name evidence="1" type="ORF">G5V58_11465</name>
</gene>
<dbReference type="KEGG" id="nano:G5V58_11465"/>
<dbReference type="RefSeq" id="WP_165232527.1">
    <property type="nucleotide sequence ID" value="NZ_CP049257.1"/>
</dbReference>